<evidence type="ECO:0000313" key="1">
    <source>
        <dbReference type="EMBL" id="ELU38308.1"/>
    </source>
</evidence>
<keyword evidence="2" id="KW-1185">Reference proteome</keyword>
<dbReference type="HOGENOM" id="CLU_3175698_0_0_1"/>
<accession>L8WNI7</accession>
<dbReference type="Proteomes" id="UP000011668">
    <property type="component" value="Unassembled WGS sequence"/>
</dbReference>
<dbReference type="AlphaFoldDB" id="L8WNI7"/>
<sequence>MRRGNQYISIHELAAIKEKCPNIDLKGCGYIYQPSLSTLNHPIISSQ</sequence>
<dbReference type="EMBL" id="AFRT01002201">
    <property type="protein sequence ID" value="ELU38308.1"/>
    <property type="molecule type" value="Genomic_DNA"/>
</dbReference>
<protein>
    <submittedName>
        <fullName evidence="1">Uncharacterized protein</fullName>
    </submittedName>
</protein>
<reference evidence="1 2" key="1">
    <citation type="journal article" date="2013" name="Nat. Commun.">
        <title>The evolution and pathogenic mechanisms of the rice sheath blight pathogen.</title>
        <authorList>
            <person name="Zheng A."/>
            <person name="Lin R."/>
            <person name="Xu L."/>
            <person name="Qin P."/>
            <person name="Tang C."/>
            <person name="Ai P."/>
            <person name="Zhang D."/>
            <person name="Liu Y."/>
            <person name="Sun Z."/>
            <person name="Feng H."/>
            <person name="Wang Y."/>
            <person name="Chen Y."/>
            <person name="Liang X."/>
            <person name="Fu R."/>
            <person name="Li Q."/>
            <person name="Zhang J."/>
            <person name="Yu X."/>
            <person name="Xie Z."/>
            <person name="Ding L."/>
            <person name="Guan P."/>
            <person name="Tang J."/>
            <person name="Liang Y."/>
            <person name="Wang S."/>
            <person name="Deng Q."/>
            <person name="Li S."/>
            <person name="Zhu J."/>
            <person name="Wang L."/>
            <person name="Liu H."/>
            <person name="Li P."/>
        </authorList>
    </citation>
    <scope>NUCLEOTIDE SEQUENCE [LARGE SCALE GENOMIC DNA]</scope>
    <source>
        <strain evidence="2">AG-1 IA</strain>
    </source>
</reference>
<name>L8WNI7_THACA</name>
<proteinExistence type="predicted"/>
<evidence type="ECO:0000313" key="2">
    <source>
        <dbReference type="Proteomes" id="UP000011668"/>
    </source>
</evidence>
<organism evidence="1 2">
    <name type="scientific">Thanatephorus cucumeris (strain AG1-IA)</name>
    <name type="common">Rice sheath blight fungus</name>
    <name type="synonym">Rhizoctonia solani</name>
    <dbReference type="NCBI Taxonomy" id="983506"/>
    <lineage>
        <taxon>Eukaryota</taxon>
        <taxon>Fungi</taxon>
        <taxon>Dikarya</taxon>
        <taxon>Basidiomycota</taxon>
        <taxon>Agaricomycotina</taxon>
        <taxon>Agaricomycetes</taxon>
        <taxon>Cantharellales</taxon>
        <taxon>Ceratobasidiaceae</taxon>
        <taxon>Rhizoctonia</taxon>
        <taxon>Rhizoctonia solani AG-1</taxon>
    </lineage>
</organism>
<comment type="caution">
    <text evidence="1">The sequence shown here is derived from an EMBL/GenBank/DDBJ whole genome shotgun (WGS) entry which is preliminary data.</text>
</comment>
<gene>
    <name evidence="1" type="ORF">AG1IA_07657</name>
</gene>